<keyword evidence="6 7" id="KW-0961">Cell wall biogenesis/degradation</keyword>
<dbReference type="EMBL" id="CP010554">
    <property type="protein sequence ID" value="AJP48356.1"/>
    <property type="molecule type" value="Genomic_DNA"/>
</dbReference>
<comment type="subcellular location">
    <subcellularLocation>
        <location evidence="7">Cell inner membrane</location>
        <topology evidence="7">Single-pass membrane protein</topology>
    </subcellularLocation>
</comment>
<dbReference type="HAMAP" id="MF_02065">
    <property type="entry name" value="MltG"/>
    <property type="match status" value="1"/>
</dbReference>
<dbReference type="NCBIfam" id="TIGR00247">
    <property type="entry name" value="endolytic transglycosylase MltG"/>
    <property type="match status" value="1"/>
</dbReference>
<dbReference type="STRING" id="1565605.PG1C_07570"/>
<evidence type="ECO:0000256" key="4">
    <source>
        <dbReference type="ARBA" id="ARBA00023136"/>
    </source>
</evidence>
<dbReference type="Pfam" id="PF02618">
    <property type="entry name" value="YceG"/>
    <property type="match status" value="1"/>
</dbReference>
<evidence type="ECO:0000313" key="9">
    <source>
        <dbReference type="Proteomes" id="UP000061603"/>
    </source>
</evidence>
<dbReference type="Proteomes" id="UP000061603">
    <property type="component" value="Chromosome"/>
</dbReference>
<name>A0A0C5JLS6_9PROT</name>
<dbReference type="CDD" id="cd08010">
    <property type="entry name" value="MltG_like"/>
    <property type="match status" value="1"/>
</dbReference>
<feature type="transmembrane region" description="Helical" evidence="7">
    <location>
        <begin position="12"/>
        <end position="42"/>
    </location>
</feature>
<organism evidence="8 9">
    <name type="scientific">Rugosibacter aromaticivorans</name>
    <dbReference type="NCBI Taxonomy" id="1565605"/>
    <lineage>
        <taxon>Bacteria</taxon>
        <taxon>Pseudomonadati</taxon>
        <taxon>Pseudomonadota</taxon>
        <taxon>Betaproteobacteria</taxon>
        <taxon>Nitrosomonadales</taxon>
        <taxon>Sterolibacteriaceae</taxon>
        <taxon>Rugosibacter</taxon>
    </lineage>
</organism>
<gene>
    <name evidence="7" type="primary">mltG</name>
    <name evidence="8" type="ORF">PG1C_07570</name>
</gene>
<keyword evidence="5 7" id="KW-0456">Lyase</keyword>
<keyword evidence="9" id="KW-1185">Reference proteome</keyword>
<keyword evidence="3 7" id="KW-1133">Transmembrane helix</keyword>
<dbReference type="GO" id="GO:0005886">
    <property type="term" value="C:plasma membrane"/>
    <property type="evidence" value="ECO:0007669"/>
    <property type="project" value="UniProtKB-SubCell"/>
</dbReference>
<dbReference type="KEGG" id="rbu:PG1C_07570"/>
<sequence>MRGCIIALQPKIFRFVISTFMRVLKLLLIFALLTAGIAWIALRPLPHSADSVAFSIPPGASLRRAAQVVESSGIDLPAWQFELLGRLLGRAAQIKAGSYEVAGQITARQLLDKLTRGDVSQGQLVLVEGLTFKAFRATLNATPDLAHDSVALSDAALLAHLGATEASPEGLFFPDTYLFDKGSSDLHLLARAYHAMQRQLAIAWETRDQKIPLKTPYELLTLASLVEKETGQASDRPQIAAVFMNRLRMGMPLQTDPAVIYGLGEHFDGNLRRIDLQTDTPWNTYTRRGLPPTPITTPGFATLNATAHPPVSDKVYFVAKGDGHSVFSRTLEAHNRAVAKYQRGQK</sequence>
<dbReference type="PANTHER" id="PTHR30518:SF2">
    <property type="entry name" value="ENDOLYTIC MUREIN TRANSGLYCOSYLASE"/>
    <property type="match status" value="1"/>
</dbReference>
<comment type="function">
    <text evidence="7">Functions as a peptidoglycan terminase that cleaves nascent peptidoglycan strands endolytically to terminate their elongation.</text>
</comment>
<comment type="similarity">
    <text evidence="7">Belongs to the transglycosylase MltG family.</text>
</comment>
<dbReference type="PANTHER" id="PTHR30518">
    <property type="entry name" value="ENDOLYTIC MUREIN TRANSGLYCOSYLASE"/>
    <property type="match status" value="1"/>
</dbReference>
<evidence type="ECO:0000256" key="3">
    <source>
        <dbReference type="ARBA" id="ARBA00022989"/>
    </source>
</evidence>
<evidence type="ECO:0000256" key="6">
    <source>
        <dbReference type="ARBA" id="ARBA00023316"/>
    </source>
</evidence>
<accession>A0A0C5JLS6</accession>
<dbReference type="GO" id="GO:0071555">
    <property type="term" value="P:cell wall organization"/>
    <property type="evidence" value="ECO:0007669"/>
    <property type="project" value="UniProtKB-KW"/>
</dbReference>
<evidence type="ECO:0000256" key="7">
    <source>
        <dbReference type="HAMAP-Rule" id="MF_02065"/>
    </source>
</evidence>
<dbReference type="AlphaFoldDB" id="A0A0C5JLS6"/>
<evidence type="ECO:0000256" key="2">
    <source>
        <dbReference type="ARBA" id="ARBA00022692"/>
    </source>
</evidence>
<evidence type="ECO:0000256" key="5">
    <source>
        <dbReference type="ARBA" id="ARBA00023239"/>
    </source>
</evidence>
<dbReference type="PATRIC" id="fig|1565605.3.peg.1597"/>
<dbReference type="Gene3D" id="3.30.1490.480">
    <property type="entry name" value="Endolytic murein transglycosylase"/>
    <property type="match status" value="1"/>
</dbReference>
<evidence type="ECO:0000256" key="1">
    <source>
        <dbReference type="ARBA" id="ARBA00022475"/>
    </source>
</evidence>
<keyword evidence="1 7" id="KW-1003">Cell membrane</keyword>
<protein>
    <recommendedName>
        <fullName evidence="7">Endolytic murein transglycosylase</fullName>
        <ecNumber evidence="7">4.2.2.29</ecNumber>
    </recommendedName>
    <alternativeName>
        <fullName evidence="7">Peptidoglycan lytic transglycosylase</fullName>
    </alternativeName>
    <alternativeName>
        <fullName evidence="7">Peptidoglycan polymerization terminase</fullName>
    </alternativeName>
</protein>
<dbReference type="GO" id="GO:0008932">
    <property type="term" value="F:lytic endotransglycosylase activity"/>
    <property type="evidence" value="ECO:0007669"/>
    <property type="project" value="UniProtKB-UniRule"/>
</dbReference>
<feature type="site" description="Important for catalytic activity" evidence="7">
    <location>
        <position position="229"/>
    </location>
</feature>
<proteinExistence type="inferred from homology"/>
<keyword evidence="7" id="KW-0997">Cell inner membrane</keyword>
<keyword evidence="2 7" id="KW-0812">Transmembrane</keyword>
<dbReference type="Gene3D" id="3.30.160.60">
    <property type="entry name" value="Classic Zinc Finger"/>
    <property type="match status" value="1"/>
</dbReference>
<comment type="catalytic activity">
    <reaction evidence="7">
        <text>a peptidoglycan chain = a peptidoglycan chain with N-acetyl-1,6-anhydromuramyl-[peptide] at the reducing end + a peptidoglycan chain with N-acetylglucosamine at the non-reducing end.</text>
        <dbReference type="EC" id="4.2.2.29"/>
    </reaction>
</comment>
<reference evidence="8 9" key="1">
    <citation type="journal article" date="2015" name="Genome Announc.">
        <title>Complete Genome Sequence of a Novel Bacterium within the Family Rhodocyclaceae That Degrades Polycyclic Aromatic Hydrocarbons.</title>
        <authorList>
            <person name="Singleton D.R."/>
            <person name="Dickey A.N."/>
            <person name="Scholl E.H."/>
            <person name="Wright F.A."/>
            <person name="Aitken M.D."/>
        </authorList>
    </citation>
    <scope>NUCLEOTIDE SEQUENCE [LARGE SCALE GENOMIC DNA]</scope>
    <source>
        <strain evidence="9">PG1-Ca6</strain>
    </source>
</reference>
<evidence type="ECO:0000313" key="8">
    <source>
        <dbReference type="EMBL" id="AJP48356.1"/>
    </source>
</evidence>
<dbReference type="HOGENOM" id="CLU_025574_0_2_4"/>
<dbReference type="GO" id="GO:0009252">
    <property type="term" value="P:peptidoglycan biosynthetic process"/>
    <property type="evidence" value="ECO:0007669"/>
    <property type="project" value="UniProtKB-UniRule"/>
</dbReference>
<dbReference type="EC" id="4.2.2.29" evidence="7"/>
<dbReference type="InterPro" id="IPR003770">
    <property type="entry name" value="MLTG-like"/>
</dbReference>
<keyword evidence="4 7" id="KW-0472">Membrane</keyword>